<evidence type="ECO:0000313" key="1">
    <source>
        <dbReference type="EMBL" id="KAL0060838.1"/>
    </source>
</evidence>
<accession>A0ABR2ZHQ3</accession>
<organism evidence="1 2">
    <name type="scientific">Marasmius tenuissimus</name>
    <dbReference type="NCBI Taxonomy" id="585030"/>
    <lineage>
        <taxon>Eukaryota</taxon>
        <taxon>Fungi</taxon>
        <taxon>Dikarya</taxon>
        <taxon>Basidiomycota</taxon>
        <taxon>Agaricomycotina</taxon>
        <taxon>Agaricomycetes</taxon>
        <taxon>Agaricomycetidae</taxon>
        <taxon>Agaricales</taxon>
        <taxon>Marasmiineae</taxon>
        <taxon>Marasmiaceae</taxon>
        <taxon>Marasmius</taxon>
    </lineage>
</organism>
<sequence length="51" mass="5559">MDDSGDTDEAEVIGDALLVDTSTDEVATFKRFLLENPPYTKPDDGSVSYSM</sequence>
<proteinExistence type="predicted"/>
<name>A0ABR2ZHQ3_9AGAR</name>
<keyword evidence="2" id="KW-1185">Reference proteome</keyword>
<dbReference type="Proteomes" id="UP001437256">
    <property type="component" value="Unassembled WGS sequence"/>
</dbReference>
<evidence type="ECO:0000313" key="2">
    <source>
        <dbReference type="Proteomes" id="UP001437256"/>
    </source>
</evidence>
<comment type="caution">
    <text evidence="1">The sequence shown here is derived from an EMBL/GenBank/DDBJ whole genome shotgun (WGS) entry which is preliminary data.</text>
</comment>
<gene>
    <name evidence="1" type="ORF">AAF712_012377</name>
</gene>
<dbReference type="EMBL" id="JBBXMP010000159">
    <property type="protein sequence ID" value="KAL0060838.1"/>
    <property type="molecule type" value="Genomic_DNA"/>
</dbReference>
<reference evidence="1 2" key="1">
    <citation type="submission" date="2024-05" db="EMBL/GenBank/DDBJ databases">
        <title>A draft genome resource for the thread blight pathogen Marasmius tenuissimus strain MS-2.</title>
        <authorList>
            <person name="Yulfo-Soto G.E."/>
            <person name="Baruah I.K."/>
            <person name="Amoako-Attah I."/>
            <person name="Bukari Y."/>
            <person name="Meinhardt L.W."/>
            <person name="Bailey B.A."/>
            <person name="Cohen S.P."/>
        </authorList>
    </citation>
    <scope>NUCLEOTIDE SEQUENCE [LARGE SCALE GENOMIC DNA]</scope>
    <source>
        <strain evidence="1 2">MS-2</strain>
    </source>
</reference>
<protein>
    <submittedName>
        <fullName evidence="1">Uncharacterized protein</fullName>
    </submittedName>
</protein>